<dbReference type="EMBL" id="VWYL01023543">
    <property type="protein sequence ID" value="NXR39280.1"/>
    <property type="molecule type" value="Genomic_DNA"/>
</dbReference>
<dbReference type="GO" id="GO:0008017">
    <property type="term" value="F:microtubule binding"/>
    <property type="evidence" value="ECO:0007669"/>
    <property type="project" value="InterPro"/>
</dbReference>
<keyword evidence="3" id="KW-0963">Cytoplasm</keyword>
<name>A0A7L2KVD4_9PASS</name>
<feature type="domain" description="Cep57 centrosome microtubule-binding" evidence="11">
    <location>
        <begin position="291"/>
        <end position="359"/>
    </location>
</feature>
<dbReference type="Gene3D" id="1.20.58.90">
    <property type="match status" value="1"/>
</dbReference>
<dbReference type="InterPro" id="IPR024957">
    <property type="entry name" value="Cep57_MT-bd_dom"/>
</dbReference>
<evidence type="ECO:0000313" key="13">
    <source>
        <dbReference type="EMBL" id="NXR39280.1"/>
    </source>
</evidence>
<gene>
    <name evidence="13" type="primary">Cep57l1</name>
    <name evidence="13" type="ORF">ZOSHYP_R05052</name>
</gene>
<sequence length="433" mass="49020">MDSESKNSFIGSFLQPPDWMLPAAFIYTESKKLAAAAGDRPSFPNNQAIVAALKALQEKIHRLELEKSQAEDKLCSLSRAAAQYRRVLEHKSYEKDTAHQELMQERKDASVQLNAAQSRCSLLEKQLDYMRKMVSSAGLEKKMILEQQAQLQKEEDQNRLELHAKLEKIEMLEKECLKLTATQRIAEDKIKHLEEKLHKEEHKLIQDKTAQLQMGFDINRILKSLVTSQHEPEKENGKNKKPRKRNPTMKKMQLSQLHVKAGELPFVAGKVAGISGHSALSKSVSSCSTSSPTATRSFSDLLLALQDELGQMSSEHQELLKQIQDTQDSQTCEDLEQELDSLVKQMETKGKQTSKLKKHQATVQKLKRKTQTLKQGEAHVKLKCDEQKEAKEIADSVEESVSKCYPGQKSVSSLQLLKAVRKLQLSLKKDDII</sequence>
<evidence type="ECO:0000256" key="2">
    <source>
        <dbReference type="ARBA" id="ARBA00008179"/>
    </source>
</evidence>
<evidence type="ECO:0000256" key="3">
    <source>
        <dbReference type="ARBA" id="ARBA00022490"/>
    </source>
</evidence>
<keyword evidence="6" id="KW-0206">Cytoskeleton</keyword>
<dbReference type="GO" id="GO:0043015">
    <property type="term" value="F:gamma-tubulin binding"/>
    <property type="evidence" value="ECO:0007669"/>
    <property type="project" value="InterPro"/>
</dbReference>
<dbReference type="GO" id="GO:0005813">
    <property type="term" value="C:centrosome"/>
    <property type="evidence" value="ECO:0007669"/>
    <property type="project" value="UniProtKB-SubCell"/>
</dbReference>
<comment type="subcellular location">
    <subcellularLocation>
        <location evidence="1">Cytoplasm</location>
        <location evidence="1">Cytoskeleton</location>
        <location evidence="1">Microtubule organizing center</location>
        <location evidence="1">Centrosome</location>
    </subcellularLocation>
</comment>
<evidence type="ECO:0000256" key="10">
    <source>
        <dbReference type="SAM" id="MobiDB-lite"/>
    </source>
</evidence>
<dbReference type="GO" id="GO:0042802">
    <property type="term" value="F:identical protein binding"/>
    <property type="evidence" value="ECO:0007669"/>
    <property type="project" value="InterPro"/>
</dbReference>
<feature type="coiled-coil region" evidence="9">
    <location>
        <begin position="99"/>
        <end position="126"/>
    </location>
</feature>
<keyword evidence="14" id="KW-1185">Reference proteome</keyword>
<evidence type="ECO:0000259" key="11">
    <source>
        <dbReference type="Pfam" id="PF06657"/>
    </source>
</evidence>
<evidence type="ECO:0000256" key="5">
    <source>
        <dbReference type="ARBA" id="ARBA00023054"/>
    </source>
</evidence>
<feature type="domain" description="Cep57 centrosome localisation" evidence="12">
    <location>
        <begin position="48"/>
        <end position="222"/>
    </location>
</feature>
<dbReference type="InterPro" id="IPR025913">
    <property type="entry name" value="Cep57_CLD"/>
</dbReference>
<feature type="coiled-coil region" evidence="9">
    <location>
        <begin position="46"/>
        <end position="73"/>
    </location>
</feature>
<comment type="similarity">
    <text evidence="2">Belongs to the translokin family.</text>
</comment>
<evidence type="ECO:0000256" key="8">
    <source>
        <dbReference type="ARBA" id="ARBA00042578"/>
    </source>
</evidence>
<dbReference type="Pfam" id="PF14073">
    <property type="entry name" value="Cep57_CLD"/>
    <property type="match status" value="1"/>
</dbReference>
<reference evidence="13 14" key="1">
    <citation type="submission" date="2019-09" db="EMBL/GenBank/DDBJ databases">
        <title>Bird 10,000 Genomes (B10K) Project - Family phase.</title>
        <authorList>
            <person name="Zhang G."/>
        </authorList>
    </citation>
    <scope>NUCLEOTIDE SEQUENCE [LARGE SCALE GENOMIC DNA]</scope>
    <source>
        <strain evidence="13">B10K-DU-001-36</strain>
        <tissue evidence="13">Muscle</tissue>
    </source>
</reference>
<keyword evidence="5 9" id="KW-0175">Coiled coil</keyword>
<feature type="coiled-coil region" evidence="9">
    <location>
        <begin position="169"/>
        <end position="203"/>
    </location>
</feature>
<dbReference type="GO" id="GO:0005874">
    <property type="term" value="C:microtubule"/>
    <property type="evidence" value="ECO:0007669"/>
    <property type="project" value="UniProtKB-KW"/>
</dbReference>
<dbReference type="PANTHER" id="PTHR19336:SF10">
    <property type="entry name" value="CENTROSOMAL PROTEIN CEP57L1"/>
    <property type="match status" value="1"/>
</dbReference>
<feature type="non-terminal residue" evidence="13">
    <location>
        <position position="433"/>
    </location>
</feature>
<dbReference type="InterPro" id="IPR051756">
    <property type="entry name" value="Centrosomal_MT-associated"/>
</dbReference>
<evidence type="ECO:0000313" key="14">
    <source>
        <dbReference type="Proteomes" id="UP000549157"/>
    </source>
</evidence>
<dbReference type="AlphaFoldDB" id="A0A7L2KVD4"/>
<evidence type="ECO:0000256" key="9">
    <source>
        <dbReference type="SAM" id="Coils"/>
    </source>
</evidence>
<dbReference type="Proteomes" id="UP000549157">
    <property type="component" value="Unassembled WGS sequence"/>
</dbReference>
<protein>
    <recommendedName>
        <fullName evidence="7">Centrosomal protein 57kDa-like protein 1</fullName>
    </recommendedName>
    <alternativeName>
        <fullName evidence="8">Cep57-related protein</fullName>
    </alternativeName>
</protein>
<feature type="compositionally biased region" description="Basic residues" evidence="10">
    <location>
        <begin position="239"/>
        <end position="248"/>
    </location>
</feature>
<dbReference type="OrthoDB" id="76453at2759"/>
<dbReference type="Pfam" id="PF06657">
    <property type="entry name" value="Cep57_MT_bd"/>
    <property type="match status" value="1"/>
</dbReference>
<organism evidence="13 14">
    <name type="scientific">Zosterops hypoxanthus</name>
    <dbReference type="NCBI Taxonomy" id="2485327"/>
    <lineage>
        <taxon>Eukaryota</taxon>
        <taxon>Metazoa</taxon>
        <taxon>Chordata</taxon>
        <taxon>Craniata</taxon>
        <taxon>Vertebrata</taxon>
        <taxon>Euteleostomi</taxon>
        <taxon>Archelosauria</taxon>
        <taxon>Archosauria</taxon>
        <taxon>Dinosauria</taxon>
        <taxon>Saurischia</taxon>
        <taxon>Theropoda</taxon>
        <taxon>Coelurosauria</taxon>
        <taxon>Aves</taxon>
        <taxon>Neognathae</taxon>
        <taxon>Neoaves</taxon>
        <taxon>Telluraves</taxon>
        <taxon>Australaves</taxon>
        <taxon>Passeriformes</taxon>
        <taxon>Sylvioidea</taxon>
        <taxon>Zosteropidae</taxon>
        <taxon>Zosterops</taxon>
    </lineage>
</organism>
<evidence type="ECO:0000256" key="1">
    <source>
        <dbReference type="ARBA" id="ARBA00004300"/>
    </source>
</evidence>
<keyword evidence="4" id="KW-0493">Microtubule</keyword>
<proteinExistence type="inferred from homology"/>
<evidence type="ECO:0000259" key="12">
    <source>
        <dbReference type="Pfam" id="PF14073"/>
    </source>
</evidence>
<feature type="non-terminal residue" evidence="13">
    <location>
        <position position="1"/>
    </location>
</feature>
<comment type="caution">
    <text evidence="13">The sequence shown here is derived from an EMBL/GenBank/DDBJ whole genome shotgun (WGS) entry which is preliminary data.</text>
</comment>
<evidence type="ECO:0000256" key="6">
    <source>
        <dbReference type="ARBA" id="ARBA00023212"/>
    </source>
</evidence>
<accession>A0A7L2KVD4</accession>
<dbReference type="PANTHER" id="PTHR19336">
    <property type="entry name" value="UNCHARACTERIZED DUF1167"/>
    <property type="match status" value="1"/>
</dbReference>
<evidence type="ECO:0000256" key="7">
    <source>
        <dbReference type="ARBA" id="ARBA00041218"/>
    </source>
</evidence>
<feature type="region of interest" description="Disordered" evidence="10">
    <location>
        <begin position="225"/>
        <end position="248"/>
    </location>
</feature>
<evidence type="ECO:0000256" key="4">
    <source>
        <dbReference type="ARBA" id="ARBA00022701"/>
    </source>
</evidence>
<feature type="coiled-coil region" evidence="9">
    <location>
        <begin position="302"/>
        <end position="376"/>
    </location>
</feature>